<evidence type="ECO:0000313" key="1">
    <source>
        <dbReference type="EMBL" id="KAI3358289.1"/>
    </source>
</evidence>
<name>A0ACB8VS05_9TELE</name>
<reference evidence="1" key="1">
    <citation type="submission" date="2022-04" db="EMBL/GenBank/DDBJ databases">
        <title>Jade perch genome.</title>
        <authorList>
            <person name="Chao B."/>
        </authorList>
    </citation>
    <scope>NUCLEOTIDE SEQUENCE</scope>
    <source>
        <strain evidence="1">CB-2022</strain>
    </source>
</reference>
<dbReference type="Proteomes" id="UP000831701">
    <property type="component" value="Chromosome 18"/>
</dbReference>
<accession>A0ACB8VS05</accession>
<organism evidence="1 2">
    <name type="scientific">Scortum barcoo</name>
    <name type="common">barcoo grunter</name>
    <dbReference type="NCBI Taxonomy" id="214431"/>
    <lineage>
        <taxon>Eukaryota</taxon>
        <taxon>Metazoa</taxon>
        <taxon>Chordata</taxon>
        <taxon>Craniata</taxon>
        <taxon>Vertebrata</taxon>
        <taxon>Euteleostomi</taxon>
        <taxon>Actinopterygii</taxon>
        <taxon>Neopterygii</taxon>
        <taxon>Teleostei</taxon>
        <taxon>Neoteleostei</taxon>
        <taxon>Acanthomorphata</taxon>
        <taxon>Eupercaria</taxon>
        <taxon>Centrarchiformes</taxon>
        <taxon>Terapontoidei</taxon>
        <taxon>Terapontidae</taxon>
        <taxon>Scortum</taxon>
    </lineage>
</organism>
<proteinExistence type="predicted"/>
<sequence>MAPIPDTPQKPQSHPVIREDQDPTGEAEKDTLRLGNIPYSDWNKIKCKCFVLIVTSLMLMICLLLFSYPRDSQCSGQMTSLAASTVERAEPASQAPARPQCSPLIIVGG</sequence>
<protein>
    <submittedName>
        <fullName evidence="1">Uncharacterized protein</fullName>
    </submittedName>
</protein>
<evidence type="ECO:0000313" key="2">
    <source>
        <dbReference type="Proteomes" id="UP000831701"/>
    </source>
</evidence>
<gene>
    <name evidence="1" type="ORF">L3Q82_002988</name>
</gene>
<comment type="caution">
    <text evidence="1">The sequence shown here is derived from an EMBL/GenBank/DDBJ whole genome shotgun (WGS) entry which is preliminary data.</text>
</comment>
<keyword evidence="2" id="KW-1185">Reference proteome</keyword>
<dbReference type="EMBL" id="CM041548">
    <property type="protein sequence ID" value="KAI3358289.1"/>
    <property type="molecule type" value="Genomic_DNA"/>
</dbReference>